<name>A0A699KB80_TANCI</name>
<evidence type="ECO:0000313" key="2">
    <source>
        <dbReference type="EMBL" id="GFA81997.1"/>
    </source>
</evidence>
<feature type="compositionally biased region" description="Acidic residues" evidence="1">
    <location>
        <begin position="115"/>
        <end position="127"/>
    </location>
</feature>
<accession>A0A699KB80</accession>
<comment type="caution">
    <text evidence="2">The sequence shown here is derived from an EMBL/GenBank/DDBJ whole genome shotgun (WGS) entry which is preliminary data.</text>
</comment>
<reference evidence="2" key="1">
    <citation type="journal article" date="2019" name="Sci. Rep.">
        <title>Draft genome of Tanacetum cinerariifolium, the natural source of mosquito coil.</title>
        <authorList>
            <person name="Yamashiro T."/>
            <person name="Shiraishi A."/>
            <person name="Satake H."/>
            <person name="Nakayama K."/>
        </authorList>
    </citation>
    <scope>NUCLEOTIDE SEQUENCE</scope>
</reference>
<gene>
    <name evidence="2" type="ORF">Tci_653969</name>
</gene>
<feature type="region of interest" description="Disordered" evidence="1">
    <location>
        <begin position="19"/>
        <end position="48"/>
    </location>
</feature>
<dbReference type="AlphaFoldDB" id="A0A699KB80"/>
<sequence length="201" mass="22778">MFINKIIPTEIKEACKLVTPTPATKEPEEEEDKLKGPETSLATKESEEEEMDIYMLISQLYAEPDNSSWNMPSYEATTSTSQVLDEEKGHEVPEEEAKGATRIDCSRSKGPQESETSETEEEIDEEIDEKKEDVGCRSLQEEMAVLLNPSLKYALCAHSSHRWEEGMSCSISPRLKEVGDYLWFIYSFSYNTCQAPLLSSE</sequence>
<feature type="region of interest" description="Disordered" evidence="1">
    <location>
        <begin position="65"/>
        <end position="128"/>
    </location>
</feature>
<organism evidence="2">
    <name type="scientific">Tanacetum cinerariifolium</name>
    <name type="common">Dalmatian daisy</name>
    <name type="synonym">Chrysanthemum cinerariifolium</name>
    <dbReference type="NCBI Taxonomy" id="118510"/>
    <lineage>
        <taxon>Eukaryota</taxon>
        <taxon>Viridiplantae</taxon>
        <taxon>Streptophyta</taxon>
        <taxon>Embryophyta</taxon>
        <taxon>Tracheophyta</taxon>
        <taxon>Spermatophyta</taxon>
        <taxon>Magnoliopsida</taxon>
        <taxon>eudicotyledons</taxon>
        <taxon>Gunneridae</taxon>
        <taxon>Pentapetalae</taxon>
        <taxon>asterids</taxon>
        <taxon>campanulids</taxon>
        <taxon>Asterales</taxon>
        <taxon>Asteraceae</taxon>
        <taxon>Asteroideae</taxon>
        <taxon>Anthemideae</taxon>
        <taxon>Anthemidinae</taxon>
        <taxon>Tanacetum</taxon>
    </lineage>
</organism>
<protein>
    <submittedName>
        <fullName evidence="2">Uncharacterized protein</fullName>
    </submittedName>
</protein>
<feature type="compositionally biased region" description="Basic and acidic residues" evidence="1">
    <location>
        <begin position="85"/>
        <end position="112"/>
    </location>
</feature>
<feature type="compositionally biased region" description="Polar residues" evidence="1">
    <location>
        <begin position="65"/>
        <end position="83"/>
    </location>
</feature>
<dbReference type="EMBL" id="BKCJ010494165">
    <property type="protein sequence ID" value="GFA81997.1"/>
    <property type="molecule type" value="Genomic_DNA"/>
</dbReference>
<proteinExistence type="predicted"/>
<evidence type="ECO:0000256" key="1">
    <source>
        <dbReference type="SAM" id="MobiDB-lite"/>
    </source>
</evidence>